<organism evidence="1 2">
    <name type="scientific">Mycena metata</name>
    <dbReference type="NCBI Taxonomy" id="1033252"/>
    <lineage>
        <taxon>Eukaryota</taxon>
        <taxon>Fungi</taxon>
        <taxon>Dikarya</taxon>
        <taxon>Basidiomycota</taxon>
        <taxon>Agaricomycotina</taxon>
        <taxon>Agaricomycetes</taxon>
        <taxon>Agaricomycetidae</taxon>
        <taxon>Agaricales</taxon>
        <taxon>Marasmiineae</taxon>
        <taxon>Mycenaceae</taxon>
        <taxon>Mycena</taxon>
    </lineage>
</organism>
<reference evidence="1" key="1">
    <citation type="submission" date="2023-03" db="EMBL/GenBank/DDBJ databases">
        <title>Massive genome expansion in bonnet fungi (Mycena s.s.) driven by repeated elements and novel gene families across ecological guilds.</title>
        <authorList>
            <consortium name="Lawrence Berkeley National Laboratory"/>
            <person name="Harder C.B."/>
            <person name="Miyauchi S."/>
            <person name="Viragh M."/>
            <person name="Kuo A."/>
            <person name="Thoen E."/>
            <person name="Andreopoulos B."/>
            <person name="Lu D."/>
            <person name="Skrede I."/>
            <person name="Drula E."/>
            <person name="Henrissat B."/>
            <person name="Morin E."/>
            <person name="Kohler A."/>
            <person name="Barry K."/>
            <person name="LaButti K."/>
            <person name="Morin E."/>
            <person name="Salamov A."/>
            <person name="Lipzen A."/>
            <person name="Mereny Z."/>
            <person name="Hegedus B."/>
            <person name="Baldrian P."/>
            <person name="Stursova M."/>
            <person name="Weitz H."/>
            <person name="Taylor A."/>
            <person name="Grigoriev I.V."/>
            <person name="Nagy L.G."/>
            <person name="Martin F."/>
            <person name="Kauserud H."/>
        </authorList>
    </citation>
    <scope>NUCLEOTIDE SEQUENCE</scope>
    <source>
        <strain evidence="1">CBHHK182m</strain>
    </source>
</reference>
<comment type="caution">
    <text evidence="1">The sequence shown here is derived from an EMBL/GenBank/DDBJ whole genome shotgun (WGS) entry which is preliminary data.</text>
</comment>
<feature type="non-terminal residue" evidence="1">
    <location>
        <position position="1"/>
    </location>
</feature>
<keyword evidence="2" id="KW-1185">Reference proteome</keyword>
<dbReference type="Proteomes" id="UP001215598">
    <property type="component" value="Unassembled WGS sequence"/>
</dbReference>
<name>A0AAD7NHW6_9AGAR</name>
<proteinExistence type="predicted"/>
<feature type="non-terminal residue" evidence="1">
    <location>
        <position position="82"/>
    </location>
</feature>
<gene>
    <name evidence="1" type="ORF">B0H16DRAFT_1218428</name>
</gene>
<evidence type="ECO:0000313" key="1">
    <source>
        <dbReference type="EMBL" id="KAJ7761145.1"/>
    </source>
</evidence>
<sequence length="82" mass="8988">KRKIVLKAKHDGVSRNFSLSNALYIPTARCNLISGSRLDRKGVSTQTGNGKITYFNTANVPFATGGIVKELYKMDVEAVEVE</sequence>
<accession>A0AAD7NHW6</accession>
<dbReference type="AlphaFoldDB" id="A0AAD7NHW6"/>
<dbReference type="EMBL" id="JARKIB010000036">
    <property type="protein sequence ID" value="KAJ7761145.1"/>
    <property type="molecule type" value="Genomic_DNA"/>
</dbReference>
<evidence type="ECO:0000313" key="2">
    <source>
        <dbReference type="Proteomes" id="UP001215598"/>
    </source>
</evidence>
<protein>
    <submittedName>
        <fullName evidence="1">Uncharacterized protein</fullName>
    </submittedName>
</protein>